<dbReference type="InterPro" id="IPR050595">
    <property type="entry name" value="Bact_response_regulator"/>
</dbReference>
<dbReference type="PANTHER" id="PTHR44591">
    <property type="entry name" value="STRESS RESPONSE REGULATOR PROTEIN 1"/>
    <property type="match status" value="1"/>
</dbReference>
<organism evidence="6 7">
    <name type="scientific">Candidatus Nitrospira nitrosa</name>
    <dbReference type="NCBI Taxonomy" id="1742972"/>
    <lineage>
        <taxon>Bacteria</taxon>
        <taxon>Pseudomonadati</taxon>
        <taxon>Nitrospirota</taxon>
        <taxon>Nitrospiria</taxon>
        <taxon>Nitrospirales</taxon>
        <taxon>Nitrospiraceae</taxon>
        <taxon>Nitrospira</taxon>
    </lineage>
</organism>
<dbReference type="GO" id="GO:0000160">
    <property type="term" value="P:phosphorelay signal transduction system"/>
    <property type="evidence" value="ECO:0007669"/>
    <property type="project" value="UniProtKB-KW"/>
</dbReference>
<dbReference type="InterPro" id="IPR001789">
    <property type="entry name" value="Sig_transdc_resp-reg_receiver"/>
</dbReference>
<evidence type="ECO:0000313" key="7">
    <source>
        <dbReference type="Proteomes" id="UP000199032"/>
    </source>
</evidence>
<sequence>MASPIFVVDSSPAVRRLVEQISTPEGFEVQGFQDGPAALEAARRSAPSLIIADYQLDNMTFSGFCKEIGKLDTLAETALISLVNPADHPDENHLRTLGVKAFLKKPFHTEELLTVLRSLQQHQTSTATSTGLKRRVWPPSSTGADSEDDETDQVSVLTGLEEPMNQPLSTPATAPTPLITPSASDDVVRSLADQLIQAMTTRSERSLAVSLPKILNEQWGAQVRPLVQQELQVQLGSILSQEYLTTIIQPLVAEALPAVIRKELATSEPIIRQAVTDLFKPPLAEPLAQLVREQMQSVVHQDLPAVVREQVGTINQQVTDAVHLEVVKQTPLVVETAVKASVGLAVEQAVQRIVPDVAEQQIKAEIKRLIETEETSRSAKL</sequence>
<dbReference type="PANTHER" id="PTHR44591:SF14">
    <property type="entry name" value="PROTEIN PILG"/>
    <property type="match status" value="1"/>
</dbReference>
<protein>
    <submittedName>
        <fullName evidence="6">Putative Response regulator, CheY like (Modular protein)</fullName>
    </submittedName>
</protein>
<dbReference type="Proteomes" id="UP000199032">
    <property type="component" value="Unassembled WGS sequence"/>
</dbReference>
<evidence type="ECO:0000313" key="6">
    <source>
        <dbReference type="EMBL" id="CUS39355.1"/>
    </source>
</evidence>
<gene>
    <name evidence="6" type="ORF">COMA1_70164</name>
</gene>
<evidence type="ECO:0000256" key="3">
    <source>
        <dbReference type="PROSITE-ProRule" id="PRU00169"/>
    </source>
</evidence>
<dbReference type="Pfam" id="PF00072">
    <property type="entry name" value="Response_reg"/>
    <property type="match status" value="1"/>
</dbReference>
<dbReference type="Gene3D" id="3.40.50.2300">
    <property type="match status" value="1"/>
</dbReference>
<name>A0A0S4LTP1_9BACT</name>
<accession>A0A0S4LTP1</accession>
<feature type="region of interest" description="Disordered" evidence="4">
    <location>
        <begin position="124"/>
        <end position="153"/>
    </location>
</feature>
<reference evidence="6 7" key="1">
    <citation type="submission" date="2015-10" db="EMBL/GenBank/DDBJ databases">
        <authorList>
            <person name="Gilbert D.G."/>
        </authorList>
    </citation>
    <scope>NUCLEOTIDE SEQUENCE [LARGE SCALE GENOMIC DNA]</scope>
    <source>
        <strain evidence="6">COMA1</strain>
    </source>
</reference>
<dbReference type="AlphaFoldDB" id="A0A0S4LTP1"/>
<keyword evidence="7" id="KW-1185">Reference proteome</keyword>
<evidence type="ECO:0000259" key="5">
    <source>
        <dbReference type="PROSITE" id="PS50110"/>
    </source>
</evidence>
<evidence type="ECO:0000256" key="1">
    <source>
        <dbReference type="ARBA" id="ARBA00022553"/>
    </source>
</evidence>
<dbReference type="OrthoDB" id="9782655at2"/>
<dbReference type="RefSeq" id="WP_090751190.1">
    <property type="nucleotide sequence ID" value="NZ_CZQA01000013.1"/>
</dbReference>
<dbReference type="SMART" id="SM00448">
    <property type="entry name" value="REC"/>
    <property type="match status" value="1"/>
</dbReference>
<keyword evidence="2" id="KW-0902">Two-component regulatory system</keyword>
<dbReference type="InterPro" id="IPR011006">
    <property type="entry name" value="CheY-like_superfamily"/>
</dbReference>
<keyword evidence="1 3" id="KW-0597">Phosphoprotein</keyword>
<dbReference type="PROSITE" id="PS50110">
    <property type="entry name" value="RESPONSE_REGULATORY"/>
    <property type="match status" value="1"/>
</dbReference>
<dbReference type="SUPFAM" id="SSF52172">
    <property type="entry name" value="CheY-like"/>
    <property type="match status" value="1"/>
</dbReference>
<evidence type="ECO:0000256" key="4">
    <source>
        <dbReference type="SAM" id="MobiDB-lite"/>
    </source>
</evidence>
<evidence type="ECO:0000256" key="2">
    <source>
        <dbReference type="ARBA" id="ARBA00023012"/>
    </source>
</evidence>
<dbReference type="EMBL" id="CZQA01000013">
    <property type="protein sequence ID" value="CUS39355.1"/>
    <property type="molecule type" value="Genomic_DNA"/>
</dbReference>
<proteinExistence type="predicted"/>
<feature type="modified residue" description="4-aspartylphosphate" evidence="3">
    <location>
        <position position="53"/>
    </location>
</feature>
<feature type="domain" description="Response regulatory" evidence="5">
    <location>
        <begin position="4"/>
        <end position="120"/>
    </location>
</feature>
<dbReference type="STRING" id="1742972.COMA1_70164"/>